<dbReference type="InterPro" id="IPR017927">
    <property type="entry name" value="FAD-bd_FR_type"/>
</dbReference>
<dbReference type="InterPro" id="IPR039261">
    <property type="entry name" value="FNR_nucleotide-bd"/>
</dbReference>
<dbReference type="PANTHER" id="PTHR30157:SF0">
    <property type="entry name" value="NADPH-DEPENDENT FERRIC-CHELATE REDUCTASE"/>
    <property type="match status" value="1"/>
</dbReference>
<sequence>PISASCCAASNPPPDPFETASKTTAEAPTEGRITRVGPLPVVRRELTVKAVIDLTPTLRRITLAGEALEGFHSPGADDHVKLFFPAPQGQEEGARRDYTPRAHRPDVRELDLDFVMHGHGPGASWAAQAQPGQTVTVGGPRGSTRVSYTFDWYLLAGDDAALPAIARRLEELPAGANVTVLLEVQDAASELPLPTQAHADVRWLHRGVAEPGTTSLLPGAVRALSLCAGEGFVWVGTEQAAAASIRAHLLEERGLRSEYVRCVGYWTRNAPQE</sequence>
<dbReference type="EMBL" id="JBHUMK010000068">
    <property type="protein sequence ID" value="MFD2610498.1"/>
    <property type="molecule type" value="Genomic_DNA"/>
</dbReference>
<proteinExistence type="predicted"/>
<dbReference type="CDD" id="cd06193">
    <property type="entry name" value="siderophore_interacting"/>
    <property type="match status" value="1"/>
</dbReference>
<dbReference type="InterPro" id="IPR013113">
    <property type="entry name" value="SIP_FAD-bd"/>
</dbReference>
<feature type="domain" description="FAD-binding FR-type" evidence="2">
    <location>
        <begin position="41"/>
        <end position="147"/>
    </location>
</feature>
<dbReference type="Gene3D" id="2.40.30.10">
    <property type="entry name" value="Translation factors"/>
    <property type="match status" value="1"/>
</dbReference>
<evidence type="ECO:0000313" key="4">
    <source>
        <dbReference type="Proteomes" id="UP001597475"/>
    </source>
</evidence>
<dbReference type="Pfam" id="PF04954">
    <property type="entry name" value="SIP"/>
    <property type="match status" value="1"/>
</dbReference>
<gene>
    <name evidence="3" type="ORF">ACFSR9_13800</name>
</gene>
<organism evidence="3 4">
    <name type="scientific">Deinococcus taklimakanensis</name>
    <dbReference type="NCBI Taxonomy" id="536443"/>
    <lineage>
        <taxon>Bacteria</taxon>
        <taxon>Thermotogati</taxon>
        <taxon>Deinococcota</taxon>
        <taxon>Deinococci</taxon>
        <taxon>Deinococcales</taxon>
        <taxon>Deinococcaceae</taxon>
        <taxon>Deinococcus</taxon>
    </lineage>
</organism>
<dbReference type="Proteomes" id="UP001597475">
    <property type="component" value="Unassembled WGS sequence"/>
</dbReference>
<protein>
    <submittedName>
        <fullName evidence="3">Siderophore-interacting protein</fullName>
    </submittedName>
</protein>
<name>A0ABW5P7S0_9DEIO</name>
<evidence type="ECO:0000259" key="2">
    <source>
        <dbReference type="PROSITE" id="PS51384"/>
    </source>
</evidence>
<dbReference type="InterPro" id="IPR017938">
    <property type="entry name" value="Riboflavin_synthase-like_b-brl"/>
</dbReference>
<reference evidence="4" key="1">
    <citation type="journal article" date="2019" name="Int. J. Syst. Evol. Microbiol.">
        <title>The Global Catalogue of Microorganisms (GCM) 10K type strain sequencing project: providing services to taxonomists for standard genome sequencing and annotation.</title>
        <authorList>
            <consortium name="The Broad Institute Genomics Platform"/>
            <consortium name="The Broad Institute Genome Sequencing Center for Infectious Disease"/>
            <person name="Wu L."/>
            <person name="Ma J."/>
        </authorList>
    </citation>
    <scope>NUCLEOTIDE SEQUENCE [LARGE SCALE GENOMIC DNA]</scope>
    <source>
        <strain evidence="4">KCTC 33842</strain>
    </source>
</reference>
<feature type="non-terminal residue" evidence="3">
    <location>
        <position position="1"/>
    </location>
</feature>
<feature type="region of interest" description="Disordered" evidence="1">
    <location>
        <begin position="1"/>
        <end position="29"/>
    </location>
</feature>
<dbReference type="Gene3D" id="3.40.50.80">
    <property type="entry name" value="Nucleotide-binding domain of ferredoxin-NADP reductase (FNR) module"/>
    <property type="match status" value="1"/>
</dbReference>
<dbReference type="SUPFAM" id="SSF63380">
    <property type="entry name" value="Riboflavin synthase domain-like"/>
    <property type="match status" value="1"/>
</dbReference>
<dbReference type="InterPro" id="IPR039374">
    <property type="entry name" value="SIP_fam"/>
</dbReference>
<dbReference type="InterPro" id="IPR007037">
    <property type="entry name" value="SIP_rossman_dom"/>
</dbReference>
<accession>A0ABW5P7S0</accession>
<dbReference type="Pfam" id="PF08021">
    <property type="entry name" value="FAD_binding_9"/>
    <property type="match status" value="1"/>
</dbReference>
<dbReference type="PROSITE" id="PS51384">
    <property type="entry name" value="FAD_FR"/>
    <property type="match status" value="1"/>
</dbReference>
<comment type="caution">
    <text evidence="3">The sequence shown here is derived from an EMBL/GenBank/DDBJ whole genome shotgun (WGS) entry which is preliminary data.</text>
</comment>
<dbReference type="RefSeq" id="WP_386846708.1">
    <property type="nucleotide sequence ID" value="NZ_JBHUMK010000068.1"/>
</dbReference>
<keyword evidence="4" id="KW-1185">Reference proteome</keyword>
<evidence type="ECO:0000313" key="3">
    <source>
        <dbReference type="EMBL" id="MFD2610498.1"/>
    </source>
</evidence>
<dbReference type="PANTHER" id="PTHR30157">
    <property type="entry name" value="FERRIC REDUCTASE, NADPH-DEPENDENT"/>
    <property type="match status" value="1"/>
</dbReference>
<evidence type="ECO:0000256" key="1">
    <source>
        <dbReference type="SAM" id="MobiDB-lite"/>
    </source>
</evidence>